<dbReference type="AlphaFoldDB" id="A0A250XRQ1"/>
<evidence type="ECO:0000256" key="3">
    <source>
        <dbReference type="ARBA" id="ARBA00023274"/>
    </source>
</evidence>
<evidence type="ECO:0000256" key="5">
    <source>
        <dbReference type="SAM" id="MobiDB-lite"/>
    </source>
</evidence>
<dbReference type="Pfam" id="PF00297">
    <property type="entry name" value="Ribosomal_L3"/>
    <property type="match status" value="1"/>
</dbReference>
<keyword evidence="7" id="KW-1185">Reference proteome</keyword>
<sequence>MRTIARLLQSFNNVPYRATSSCEIVTGRELDAHFRFYNTWKYPKRVFKLPANIKSLVMKKVAEAPKIPPFHPPPLISLPMQPNSRRVGAIAVKAGMTQTWDENGVKLPLTVLFIDDCQVIGIKYPEKHGYWALQVGAGYRKQKSISPSESGLYLKLGLPFKHDLSEFRISQDAVLPVGTKVSAAHFVAGQNVDVTGYTKYKGFQGVMKRWGFKGLPASHGVSLAHRSPGSIGNRKSPGKVWKGKKLPGHMGDERRTVHNCLLYKVDAARNLLFVRGQIPGPAGEFVYIRDAISVPKTKKATWGLPFPTYLGELSNLHATLYKSPKDPYRPYAEEADYFPIKWKKGD</sequence>
<dbReference type="OrthoDB" id="274683at2759"/>
<comment type="similarity">
    <text evidence="1">Belongs to the universal ribosomal protein uL3 family.</text>
</comment>
<dbReference type="EMBL" id="BEGY01000188">
    <property type="protein sequence ID" value="GAX85735.1"/>
    <property type="molecule type" value="Genomic_DNA"/>
</dbReference>
<proteinExistence type="inferred from homology"/>
<dbReference type="NCBIfam" id="TIGR03625">
    <property type="entry name" value="L3_bact"/>
    <property type="match status" value="1"/>
</dbReference>
<keyword evidence="3" id="KW-0687">Ribonucleoprotein</keyword>
<protein>
    <recommendedName>
        <fullName evidence="4">Large ribosomal subunit protein uL3m</fullName>
    </recommendedName>
</protein>
<accession>A0A250XRQ1</accession>
<dbReference type="PANTHER" id="PTHR11229">
    <property type="entry name" value="50S RIBOSOMAL PROTEIN L3"/>
    <property type="match status" value="1"/>
</dbReference>
<name>A0A250XRQ1_9CHLO</name>
<evidence type="ECO:0000313" key="7">
    <source>
        <dbReference type="Proteomes" id="UP000232323"/>
    </source>
</evidence>
<dbReference type="InterPro" id="IPR000597">
    <property type="entry name" value="Ribosomal_uL3"/>
</dbReference>
<dbReference type="GO" id="GO:0005762">
    <property type="term" value="C:mitochondrial large ribosomal subunit"/>
    <property type="evidence" value="ECO:0007669"/>
    <property type="project" value="TreeGrafter"/>
</dbReference>
<gene>
    <name evidence="6" type="ORF">CEUSTIGMA_g13150.t1</name>
</gene>
<evidence type="ECO:0000313" key="6">
    <source>
        <dbReference type="EMBL" id="GAX85735.1"/>
    </source>
</evidence>
<evidence type="ECO:0000256" key="2">
    <source>
        <dbReference type="ARBA" id="ARBA00022980"/>
    </source>
</evidence>
<evidence type="ECO:0000256" key="1">
    <source>
        <dbReference type="ARBA" id="ARBA00006540"/>
    </source>
</evidence>
<dbReference type="STRING" id="1157962.A0A250XRQ1"/>
<feature type="region of interest" description="Disordered" evidence="5">
    <location>
        <begin position="223"/>
        <end position="248"/>
    </location>
</feature>
<keyword evidence="2" id="KW-0689">Ribosomal protein</keyword>
<dbReference type="InterPro" id="IPR009000">
    <property type="entry name" value="Transl_B-barrel_sf"/>
</dbReference>
<dbReference type="Proteomes" id="UP000232323">
    <property type="component" value="Unassembled WGS sequence"/>
</dbReference>
<dbReference type="SUPFAM" id="SSF50447">
    <property type="entry name" value="Translation proteins"/>
    <property type="match status" value="1"/>
</dbReference>
<reference evidence="6 7" key="1">
    <citation type="submission" date="2017-08" db="EMBL/GenBank/DDBJ databases">
        <title>Acidophilic green algal genome provides insights into adaptation to an acidic environment.</title>
        <authorList>
            <person name="Hirooka S."/>
            <person name="Hirose Y."/>
            <person name="Kanesaki Y."/>
            <person name="Higuchi S."/>
            <person name="Fujiwara T."/>
            <person name="Onuma R."/>
            <person name="Era A."/>
            <person name="Ohbayashi R."/>
            <person name="Uzuka A."/>
            <person name="Nozaki H."/>
            <person name="Yoshikawa H."/>
            <person name="Miyagishima S.Y."/>
        </authorList>
    </citation>
    <scope>NUCLEOTIDE SEQUENCE [LARGE SCALE GENOMIC DNA]</scope>
    <source>
        <strain evidence="6 7">NIES-2499</strain>
    </source>
</reference>
<dbReference type="HAMAP" id="MF_01325_B">
    <property type="entry name" value="Ribosomal_uL3_B"/>
    <property type="match status" value="1"/>
</dbReference>
<dbReference type="PANTHER" id="PTHR11229:SF8">
    <property type="entry name" value="LARGE RIBOSOMAL SUBUNIT PROTEIN UL3M"/>
    <property type="match status" value="1"/>
</dbReference>
<dbReference type="GO" id="GO:0003735">
    <property type="term" value="F:structural constituent of ribosome"/>
    <property type="evidence" value="ECO:0007669"/>
    <property type="project" value="InterPro"/>
</dbReference>
<comment type="caution">
    <text evidence="6">The sequence shown here is derived from an EMBL/GenBank/DDBJ whole genome shotgun (WGS) entry which is preliminary data.</text>
</comment>
<evidence type="ECO:0000256" key="4">
    <source>
        <dbReference type="ARBA" id="ARBA00035209"/>
    </source>
</evidence>
<organism evidence="6 7">
    <name type="scientific">Chlamydomonas eustigma</name>
    <dbReference type="NCBI Taxonomy" id="1157962"/>
    <lineage>
        <taxon>Eukaryota</taxon>
        <taxon>Viridiplantae</taxon>
        <taxon>Chlorophyta</taxon>
        <taxon>core chlorophytes</taxon>
        <taxon>Chlorophyceae</taxon>
        <taxon>CS clade</taxon>
        <taxon>Chlamydomonadales</taxon>
        <taxon>Chlamydomonadaceae</taxon>
        <taxon>Chlamydomonas</taxon>
    </lineage>
</organism>
<dbReference type="InterPro" id="IPR019927">
    <property type="entry name" value="Ribosomal_uL3_bac/org-type"/>
</dbReference>
<dbReference type="FunFam" id="2.40.30.10:FF:000004">
    <property type="entry name" value="50S ribosomal protein L3"/>
    <property type="match status" value="1"/>
</dbReference>
<dbReference type="GO" id="GO:0006412">
    <property type="term" value="P:translation"/>
    <property type="evidence" value="ECO:0007669"/>
    <property type="project" value="InterPro"/>
</dbReference>
<dbReference type="Gene3D" id="2.40.30.10">
    <property type="entry name" value="Translation factors"/>
    <property type="match status" value="2"/>
</dbReference>